<proteinExistence type="predicted"/>
<dbReference type="Proteomes" id="UP001172737">
    <property type="component" value="Unassembled WGS sequence"/>
</dbReference>
<dbReference type="Pfam" id="PF01047">
    <property type="entry name" value="MarR"/>
    <property type="match status" value="1"/>
</dbReference>
<dbReference type="GO" id="GO:0003700">
    <property type="term" value="F:DNA-binding transcription factor activity"/>
    <property type="evidence" value="ECO:0007669"/>
    <property type="project" value="InterPro"/>
</dbReference>
<dbReference type="InterPro" id="IPR052526">
    <property type="entry name" value="HTH-type_Bedaq_tolerance"/>
</dbReference>
<keyword evidence="3" id="KW-1185">Reference proteome</keyword>
<dbReference type="EMBL" id="JAUHPX010000002">
    <property type="protein sequence ID" value="MDN4487545.1"/>
    <property type="molecule type" value="Genomic_DNA"/>
</dbReference>
<dbReference type="InterPro" id="IPR000835">
    <property type="entry name" value="HTH_MarR-typ"/>
</dbReference>
<dbReference type="Gene3D" id="1.10.10.10">
    <property type="entry name" value="Winged helix-like DNA-binding domain superfamily/Winged helix DNA-binding domain"/>
    <property type="match status" value="1"/>
</dbReference>
<dbReference type="InterPro" id="IPR036390">
    <property type="entry name" value="WH_DNA-bd_sf"/>
</dbReference>
<name>A0AAW7M867_9MICO</name>
<organism evidence="2 3">
    <name type="scientific">Demequina lignilytica</name>
    <dbReference type="NCBI Taxonomy" id="3051663"/>
    <lineage>
        <taxon>Bacteria</taxon>
        <taxon>Bacillati</taxon>
        <taxon>Actinomycetota</taxon>
        <taxon>Actinomycetes</taxon>
        <taxon>Micrococcales</taxon>
        <taxon>Demequinaceae</taxon>
        <taxon>Demequina</taxon>
    </lineage>
</organism>
<comment type="caution">
    <text evidence="2">The sequence shown here is derived from an EMBL/GenBank/DDBJ whole genome shotgun (WGS) entry which is preliminary data.</text>
</comment>
<reference evidence="2" key="1">
    <citation type="submission" date="2023-06" db="EMBL/GenBank/DDBJ databases">
        <title>Sysu t00039.</title>
        <authorList>
            <person name="Gao L."/>
            <person name="Fang B.-Z."/>
            <person name="Li W.-J."/>
        </authorList>
    </citation>
    <scope>NUCLEOTIDE SEQUENCE</scope>
    <source>
        <strain evidence="2">SYSU T00039</strain>
    </source>
</reference>
<dbReference type="PANTHER" id="PTHR39515:SF2">
    <property type="entry name" value="HTH-TYPE TRANSCRIPTIONAL REGULATOR RV0880"/>
    <property type="match status" value="1"/>
</dbReference>
<dbReference type="SUPFAM" id="SSF46785">
    <property type="entry name" value="Winged helix' DNA-binding domain"/>
    <property type="match status" value="1"/>
</dbReference>
<dbReference type="InterPro" id="IPR036388">
    <property type="entry name" value="WH-like_DNA-bd_sf"/>
</dbReference>
<dbReference type="PANTHER" id="PTHR39515">
    <property type="entry name" value="CONSERVED PROTEIN"/>
    <property type="match status" value="1"/>
</dbReference>
<dbReference type="PROSITE" id="PS50995">
    <property type="entry name" value="HTH_MARR_2"/>
    <property type="match status" value="1"/>
</dbReference>
<evidence type="ECO:0000259" key="1">
    <source>
        <dbReference type="PROSITE" id="PS50995"/>
    </source>
</evidence>
<protein>
    <submittedName>
        <fullName evidence="2">MarR family transcriptional regulator</fullName>
    </submittedName>
</protein>
<dbReference type="SMART" id="SM00347">
    <property type="entry name" value="HTH_MARR"/>
    <property type="match status" value="1"/>
</dbReference>
<feature type="domain" description="HTH marR-type" evidence="1">
    <location>
        <begin position="1"/>
        <end position="138"/>
    </location>
</feature>
<sequence>MENRRRVIVELVAQTQRLTRLAAQATGNSTPASSWRLLSILDREGPQRIGTLAAAVRVSQPALTQIAQQLTEQGLVVKGPDPDDARAAILTLTDEGRVAIADWRAELGGALSPYFSGLDADAWEHLAATVEILTALDKESL</sequence>
<dbReference type="AlphaFoldDB" id="A0AAW7M867"/>
<evidence type="ECO:0000313" key="2">
    <source>
        <dbReference type="EMBL" id="MDN4487545.1"/>
    </source>
</evidence>
<accession>A0AAW7M867</accession>
<gene>
    <name evidence="2" type="ORF">QQX10_05095</name>
</gene>
<dbReference type="RefSeq" id="WP_301144525.1">
    <property type="nucleotide sequence ID" value="NZ_JAUHPX010000002.1"/>
</dbReference>
<evidence type="ECO:0000313" key="3">
    <source>
        <dbReference type="Proteomes" id="UP001172737"/>
    </source>
</evidence>